<dbReference type="AlphaFoldDB" id="F0EY95"/>
<dbReference type="Gene3D" id="1.20.58.430">
    <property type="entry name" value="Type IV secretion system, VirB5-domain"/>
    <property type="match status" value="1"/>
</dbReference>
<dbReference type="HOGENOM" id="CLU_096790_1_1_4"/>
<evidence type="ECO:0000313" key="4">
    <source>
        <dbReference type="Proteomes" id="UP000004088"/>
    </source>
</evidence>
<dbReference type="Pfam" id="PF07996">
    <property type="entry name" value="T4SS"/>
    <property type="match status" value="1"/>
</dbReference>
<evidence type="ECO:0000256" key="2">
    <source>
        <dbReference type="SAM" id="SignalP"/>
    </source>
</evidence>
<dbReference type="EMBL" id="AEWV01000015">
    <property type="protein sequence ID" value="EGC17502.1"/>
    <property type="molecule type" value="Genomic_DNA"/>
</dbReference>
<dbReference type="CDD" id="cd14262">
    <property type="entry name" value="VirB5_like"/>
    <property type="match status" value="1"/>
</dbReference>
<protein>
    <submittedName>
        <fullName evidence="3">Type IV secretion system protein</fullName>
    </submittedName>
</protein>
<reference evidence="3 4" key="1">
    <citation type="submission" date="2011-01" db="EMBL/GenBank/DDBJ databases">
        <authorList>
            <person name="Muzny D."/>
            <person name="Qin X."/>
            <person name="Deng J."/>
            <person name="Jiang H."/>
            <person name="Liu Y."/>
            <person name="Qu J."/>
            <person name="Song X.-Z."/>
            <person name="Zhang L."/>
            <person name="Thornton R."/>
            <person name="Coyle M."/>
            <person name="Francisco L."/>
            <person name="Jackson L."/>
            <person name="Javaid M."/>
            <person name="Korchina V."/>
            <person name="Kovar C."/>
            <person name="Mata R."/>
            <person name="Mathew T."/>
            <person name="Ngo R."/>
            <person name="Nguyen L."/>
            <person name="Nguyen N."/>
            <person name="Okwuonu G."/>
            <person name="Ongeri F."/>
            <person name="Pham C."/>
            <person name="Simmons D."/>
            <person name="Wilczek-Boney K."/>
            <person name="Hale W."/>
            <person name="Jakkamsetti A."/>
            <person name="Pham P."/>
            <person name="Ruth R."/>
            <person name="San Lucas F."/>
            <person name="Warren J."/>
            <person name="Zhang J."/>
            <person name="Zhao Z."/>
            <person name="Zhou C."/>
            <person name="Zhu D."/>
            <person name="Lee S."/>
            <person name="Bess C."/>
            <person name="Blankenburg K."/>
            <person name="Forbes L."/>
            <person name="Fu Q."/>
            <person name="Gubbala S."/>
            <person name="Hirani K."/>
            <person name="Jayaseelan J.C."/>
            <person name="Lara F."/>
            <person name="Munidasa M."/>
            <person name="Palculict T."/>
            <person name="Patil S."/>
            <person name="Pu L.-L."/>
            <person name="Saada N."/>
            <person name="Tang L."/>
            <person name="Weissenberger G."/>
            <person name="Zhu Y."/>
            <person name="Hemphill L."/>
            <person name="Shang Y."/>
            <person name="Youmans B."/>
            <person name="Ayvaz T."/>
            <person name="Ross M."/>
            <person name="Santibanez J."/>
            <person name="Aqrawi P."/>
            <person name="Gross S."/>
            <person name="Joshi V."/>
            <person name="Fowler G."/>
            <person name="Nazareth L."/>
            <person name="Reid J."/>
            <person name="Worley K."/>
            <person name="Petrosino J."/>
            <person name="Highlander S."/>
            <person name="Gibbs R."/>
        </authorList>
    </citation>
    <scope>NUCLEOTIDE SEQUENCE [LARGE SCALE GENOMIC DNA]</scope>
    <source>
        <strain evidence="3 4">ATCC 33394</strain>
    </source>
</reference>
<dbReference type="InterPro" id="IPR023220">
    <property type="entry name" value="T4SS_VirB5-domain"/>
</dbReference>
<keyword evidence="2" id="KW-0732">Signal</keyword>
<name>F0EY95_9NEIS</name>
<proteinExistence type="predicted"/>
<dbReference type="RefSeq" id="WP_003782132.1">
    <property type="nucleotide sequence ID" value="NZ_GL870929.1"/>
</dbReference>
<dbReference type="Proteomes" id="UP000004088">
    <property type="component" value="Unassembled WGS sequence"/>
</dbReference>
<evidence type="ECO:0000313" key="3">
    <source>
        <dbReference type="EMBL" id="EGC17502.1"/>
    </source>
</evidence>
<feature type="chain" id="PRO_5003246994" evidence="2">
    <location>
        <begin position="22"/>
        <end position="212"/>
    </location>
</feature>
<sequence length="212" mass="24292">MKHMKLTKLAAVLISSSLALAMPTTVSAEGIPTVDWVSVRKATQQISNQIQQIAQLKAQIDALRSQNNWRDVARETLKASLPDEWRSVYQSFEQAARSSDLLTSKGYNADADRDRLVKHLDLLLRGAKDSQRGLKAIETLYNKLNETQDIKSAQDLQNRIALEQAKIQQRQTELDTMERMMNLQERIQIQKQNAYLDCKRENIIRRTNKPCN</sequence>
<dbReference type="SUPFAM" id="SSF101082">
    <property type="entry name" value="Typo IV secretion system protein TraC"/>
    <property type="match status" value="1"/>
</dbReference>
<feature type="coiled-coil region" evidence="1">
    <location>
        <begin position="39"/>
        <end position="66"/>
    </location>
</feature>
<keyword evidence="4" id="KW-1185">Reference proteome</keyword>
<gene>
    <name evidence="3" type="ORF">HMPREF9098_0828</name>
</gene>
<dbReference type="InterPro" id="IPR014158">
    <property type="entry name" value="T4SS_VirB5"/>
</dbReference>
<evidence type="ECO:0000256" key="1">
    <source>
        <dbReference type="SAM" id="Coils"/>
    </source>
</evidence>
<comment type="caution">
    <text evidence="3">The sequence shown here is derived from an EMBL/GenBank/DDBJ whole genome shotgun (WGS) entry which is preliminary data.</text>
</comment>
<keyword evidence="1" id="KW-0175">Coiled coil</keyword>
<feature type="signal peptide" evidence="2">
    <location>
        <begin position="1"/>
        <end position="21"/>
    </location>
</feature>
<organism evidence="3 4">
    <name type="scientific">Kingella denitrificans ATCC 33394</name>
    <dbReference type="NCBI Taxonomy" id="888741"/>
    <lineage>
        <taxon>Bacteria</taxon>
        <taxon>Pseudomonadati</taxon>
        <taxon>Pseudomonadota</taxon>
        <taxon>Betaproteobacteria</taxon>
        <taxon>Neisseriales</taxon>
        <taxon>Neisseriaceae</taxon>
        <taxon>Kingella</taxon>
    </lineage>
</organism>
<accession>F0EY95</accession>
<dbReference type="STRING" id="888741.HMPREF9098_0828"/>